<evidence type="ECO:0000313" key="2">
    <source>
        <dbReference type="EMBL" id="MDN0075103.1"/>
    </source>
</evidence>
<reference evidence="2" key="1">
    <citation type="submission" date="2023-06" db="EMBL/GenBank/DDBJ databases">
        <authorList>
            <person name="Zhang S."/>
        </authorList>
    </citation>
    <scope>NUCLEOTIDE SEQUENCE</scope>
    <source>
        <strain evidence="2">SG2303</strain>
    </source>
</reference>
<dbReference type="Pfam" id="PF13438">
    <property type="entry name" value="DUF4113"/>
    <property type="match status" value="1"/>
</dbReference>
<comment type="caution">
    <text evidence="2">The sequence shown here is derived from an EMBL/GenBank/DDBJ whole genome shotgun (WGS) entry which is preliminary data.</text>
</comment>
<name>A0ABT7XMS9_9NEIS</name>
<dbReference type="RefSeq" id="WP_289829723.1">
    <property type="nucleotide sequence ID" value="NZ_JAUEDK010000013.1"/>
</dbReference>
<protein>
    <submittedName>
        <fullName evidence="2">DUF4113 domain-containing protein</fullName>
    </submittedName>
</protein>
<sequence length="46" mass="5619">MDRINRHYGRGTLRTGAEELTADWQMRQDQRSPRYATDWRELLVIR</sequence>
<dbReference type="Proteomes" id="UP001168540">
    <property type="component" value="Unassembled WGS sequence"/>
</dbReference>
<evidence type="ECO:0000259" key="1">
    <source>
        <dbReference type="Pfam" id="PF13438"/>
    </source>
</evidence>
<dbReference type="EMBL" id="JAUEDK010000013">
    <property type="protein sequence ID" value="MDN0075103.1"/>
    <property type="molecule type" value="Genomic_DNA"/>
</dbReference>
<gene>
    <name evidence="2" type="ORF">QU481_09380</name>
</gene>
<dbReference type="InterPro" id="IPR025188">
    <property type="entry name" value="DUF4113"/>
</dbReference>
<proteinExistence type="predicted"/>
<feature type="domain" description="DUF4113" evidence="1">
    <location>
        <begin position="1"/>
        <end position="45"/>
    </location>
</feature>
<keyword evidence="3" id="KW-1185">Reference proteome</keyword>
<accession>A0ABT7XMS9</accession>
<organism evidence="2 3">
    <name type="scientific">Crenobacter oryzisoli</name>
    <dbReference type="NCBI Taxonomy" id="3056844"/>
    <lineage>
        <taxon>Bacteria</taxon>
        <taxon>Pseudomonadati</taxon>
        <taxon>Pseudomonadota</taxon>
        <taxon>Betaproteobacteria</taxon>
        <taxon>Neisseriales</taxon>
        <taxon>Neisseriaceae</taxon>
        <taxon>Crenobacter</taxon>
    </lineage>
</organism>
<evidence type="ECO:0000313" key="3">
    <source>
        <dbReference type="Proteomes" id="UP001168540"/>
    </source>
</evidence>